<evidence type="ECO:0000313" key="3">
    <source>
        <dbReference type="Proteomes" id="UP000007306"/>
    </source>
</evidence>
<sequence>MNNTKIPKSSFSARARHWPPPPHRAPWLRAAAGRAAVGERMGACGKRRRHGDVGILLPRRPSPALQHDGIENGDGGVEDDDEDDARALTAAAETEVAWAAVGGAEEEVAIYKIMDLNDIRAQL</sequence>
<accession>I1NSQ4</accession>
<name>I1NSQ4_ORYGL</name>
<organism evidence="2 3">
    <name type="scientific">Oryza glaberrima</name>
    <name type="common">African rice</name>
    <dbReference type="NCBI Taxonomy" id="4538"/>
    <lineage>
        <taxon>Eukaryota</taxon>
        <taxon>Viridiplantae</taxon>
        <taxon>Streptophyta</taxon>
        <taxon>Embryophyta</taxon>
        <taxon>Tracheophyta</taxon>
        <taxon>Spermatophyta</taxon>
        <taxon>Magnoliopsida</taxon>
        <taxon>Liliopsida</taxon>
        <taxon>Poales</taxon>
        <taxon>Poaceae</taxon>
        <taxon>BOP clade</taxon>
        <taxon>Oryzoideae</taxon>
        <taxon>Oryzeae</taxon>
        <taxon>Oryzinae</taxon>
        <taxon>Oryza</taxon>
    </lineage>
</organism>
<feature type="region of interest" description="Disordered" evidence="1">
    <location>
        <begin position="1"/>
        <end position="26"/>
    </location>
</feature>
<dbReference type="Gramene" id="ORGLA01G0289400.1">
    <property type="protein sequence ID" value="ORGLA01G0289400.1"/>
    <property type="gene ID" value="ORGLA01G0289400"/>
</dbReference>
<dbReference type="EnsemblPlants" id="ORGLA01G0289400.1">
    <property type="protein sequence ID" value="ORGLA01G0289400.1"/>
    <property type="gene ID" value="ORGLA01G0289400"/>
</dbReference>
<feature type="region of interest" description="Disordered" evidence="1">
    <location>
        <begin position="52"/>
        <end position="82"/>
    </location>
</feature>
<evidence type="ECO:0008006" key="4">
    <source>
        <dbReference type="Google" id="ProtNLM"/>
    </source>
</evidence>
<evidence type="ECO:0000256" key="1">
    <source>
        <dbReference type="SAM" id="MobiDB-lite"/>
    </source>
</evidence>
<keyword evidence="3" id="KW-1185">Reference proteome</keyword>
<reference evidence="2" key="1">
    <citation type="submission" date="2015-06" db="UniProtKB">
        <authorList>
            <consortium name="EnsemblPlants"/>
        </authorList>
    </citation>
    <scope>IDENTIFICATION</scope>
</reference>
<dbReference type="AlphaFoldDB" id="I1NSQ4"/>
<feature type="compositionally biased region" description="Polar residues" evidence="1">
    <location>
        <begin position="1"/>
        <end position="12"/>
    </location>
</feature>
<dbReference type="Proteomes" id="UP000007306">
    <property type="component" value="Chromosome 1"/>
</dbReference>
<reference evidence="2 3" key="2">
    <citation type="submission" date="2018-04" db="EMBL/GenBank/DDBJ databases">
        <title>OglaRS2 (Oryza glaberrima Reference Sequence Version 2).</title>
        <authorList>
            <person name="Zhang J."/>
            <person name="Kudrna D."/>
            <person name="Lee S."/>
            <person name="Talag J."/>
            <person name="Rajasekar S."/>
            <person name="Wing R.A."/>
        </authorList>
    </citation>
    <scope>NUCLEOTIDE SEQUENCE [LARGE SCALE GENOMIC DNA]</scope>
    <source>
        <strain evidence="2 3">cv. IRGC 96717</strain>
    </source>
</reference>
<dbReference type="HOGENOM" id="CLU_2018819_0_0_1"/>
<protein>
    <recommendedName>
        <fullName evidence="4">DUF834 domain-containing protein</fullName>
    </recommendedName>
</protein>
<evidence type="ECO:0000313" key="2">
    <source>
        <dbReference type="EnsemblPlants" id="ORGLA01G0289400.1"/>
    </source>
</evidence>
<proteinExistence type="predicted"/>